<reference evidence="1" key="1">
    <citation type="submission" date="2020-10" db="EMBL/GenBank/DDBJ databases">
        <title>Sequencing the genomes of 1000 actinobacteria strains.</title>
        <authorList>
            <person name="Klenk H.-P."/>
        </authorList>
    </citation>
    <scope>NUCLEOTIDE SEQUENCE</scope>
    <source>
        <strain evidence="1">DSM 45354</strain>
    </source>
</reference>
<keyword evidence="2" id="KW-1185">Reference proteome</keyword>
<proteinExistence type="predicted"/>
<dbReference type="EMBL" id="JADBEM010000001">
    <property type="protein sequence ID" value="MBE1609960.1"/>
    <property type="molecule type" value="Genomic_DNA"/>
</dbReference>
<evidence type="ECO:0000313" key="1">
    <source>
        <dbReference type="EMBL" id="MBE1609960.1"/>
    </source>
</evidence>
<comment type="caution">
    <text evidence="1">The sequence shown here is derived from an EMBL/GenBank/DDBJ whole genome shotgun (WGS) entry which is preliminary data.</text>
</comment>
<accession>A0A927RF86</accession>
<gene>
    <name evidence="1" type="ORF">HEB94_006808</name>
</gene>
<protein>
    <submittedName>
        <fullName evidence="1">Uncharacterized protein</fullName>
    </submittedName>
</protein>
<dbReference type="AlphaFoldDB" id="A0A927RF86"/>
<sequence length="111" mass="11967">MSRRNRAPRDLADAAAVHAAREEIVQALGPLAASPLDEQATARMRSALERAESPAVRRAIRRLLRPWERRPPLVVVSTSTEGAGVAQPQAPPVRAQIFRLVSEEFAPGGAA</sequence>
<organism evidence="1 2">
    <name type="scientific">Actinopolymorpha pittospori</name>
    <dbReference type="NCBI Taxonomy" id="648752"/>
    <lineage>
        <taxon>Bacteria</taxon>
        <taxon>Bacillati</taxon>
        <taxon>Actinomycetota</taxon>
        <taxon>Actinomycetes</taxon>
        <taxon>Propionibacteriales</taxon>
        <taxon>Actinopolymorphaceae</taxon>
        <taxon>Actinopolymorpha</taxon>
    </lineage>
</organism>
<dbReference type="RefSeq" id="WP_192753427.1">
    <property type="nucleotide sequence ID" value="NZ_BAABJL010000075.1"/>
</dbReference>
<dbReference type="Proteomes" id="UP000638648">
    <property type="component" value="Unassembled WGS sequence"/>
</dbReference>
<evidence type="ECO:0000313" key="2">
    <source>
        <dbReference type="Proteomes" id="UP000638648"/>
    </source>
</evidence>
<name>A0A927RF86_9ACTN</name>